<feature type="region of interest" description="Disordered" evidence="1">
    <location>
        <begin position="1"/>
        <end position="25"/>
    </location>
</feature>
<protein>
    <submittedName>
        <fullName evidence="2">Uncharacterized protein</fullName>
    </submittedName>
</protein>
<dbReference type="AlphaFoldDB" id="A0A2A6CPY7"/>
<accession>A0A2A6CPY7</accession>
<feature type="compositionally biased region" description="Basic and acidic residues" evidence="1">
    <location>
        <begin position="48"/>
        <end position="62"/>
    </location>
</feature>
<dbReference type="EnsemblMetazoa" id="PPA45654.1">
    <property type="protein sequence ID" value="PPA45654.1"/>
    <property type="gene ID" value="WBGene00284023"/>
</dbReference>
<organism evidence="2 3">
    <name type="scientific">Pristionchus pacificus</name>
    <name type="common">Parasitic nematode worm</name>
    <dbReference type="NCBI Taxonomy" id="54126"/>
    <lineage>
        <taxon>Eukaryota</taxon>
        <taxon>Metazoa</taxon>
        <taxon>Ecdysozoa</taxon>
        <taxon>Nematoda</taxon>
        <taxon>Chromadorea</taxon>
        <taxon>Rhabditida</taxon>
        <taxon>Rhabditina</taxon>
        <taxon>Diplogasteromorpha</taxon>
        <taxon>Diplogasteroidea</taxon>
        <taxon>Neodiplogasteridae</taxon>
        <taxon>Pristionchus</taxon>
    </lineage>
</organism>
<reference evidence="2" key="2">
    <citation type="submission" date="2022-06" db="UniProtKB">
        <authorList>
            <consortium name="EnsemblMetazoa"/>
        </authorList>
    </citation>
    <scope>IDENTIFICATION</scope>
    <source>
        <strain evidence="2">PS312</strain>
    </source>
</reference>
<name>A0A2A6CPY7_PRIPA</name>
<proteinExistence type="predicted"/>
<keyword evidence="3" id="KW-1185">Reference proteome</keyword>
<evidence type="ECO:0000256" key="1">
    <source>
        <dbReference type="SAM" id="MobiDB-lite"/>
    </source>
</evidence>
<accession>A0A8R1Z478</accession>
<dbReference type="Proteomes" id="UP000005239">
    <property type="component" value="Unassembled WGS sequence"/>
</dbReference>
<feature type="compositionally biased region" description="Polar residues" evidence="1">
    <location>
        <begin position="66"/>
        <end position="75"/>
    </location>
</feature>
<feature type="region of interest" description="Disordered" evidence="1">
    <location>
        <begin position="45"/>
        <end position="75"/>
    </location>
</feature>
<sequence>MTRLCSPFMKGHNGSTHLHRRADPQEECEQELDKVHARLCYRPDDEDCRGNGDDGKGQKALERSVANISKPQVKK</sequence>
<gene>
    <name evidence="2" type="primary">WBGene00284023</name>
</gene>
<reference evidence="3" key="1">
    <citation type="journal article" date="2008" name="Nat. Genet.">
        <title>The Pristionchus pacificus genome provides a unique perspective on nematode lifestyle and parasitism.</title>
        <authorList>
            <person name="Dieterich C."/>
            <person name="Clifton S.W."/>
            <person name="Schuster L.N."/>
            <person name="Chinwalla A."/>
            <person name="Delehaunty K."/>
            <person name="Dinkelacker I."/>
            <person name="Fulton L."/>
            <person name="Fulton R."/>
            <person name="Godfrey J."/>
            <person name="Minx P."/>
            <person name="Mitreva M."/>
            <person name="Roeseler W."/>
            <person name="Tian H."/>
            <person name="Witte H."/>
            <person name="Yang S.P."/>
            <person name="Wilson R.K."/>
            <person name="Sommer R.J."/>
        </authorList>
    </citation>
    <scope>NUCLEOTIDE SEQUENCE [LARGE SCALE GENOMIC DNA]</scope>
    <source>
        <strain evidence="3">PS312</strain>
    </source>
</reference>
<evidence type="ECO:0000313" key="2">
    <source>
        <dbReference type="EnsemblMetazoa" id="PPA45654.1"/>
    </source>
</evidence>
<evidence type="ECO:0000313" key="3">
    <source>
        <dbReference type="Proteomes" id="UP000005239"/>
    </source>
</evidence>